<dbReference type="Proteomes" id="UP000694888">
    <property type="component" value="Unplaced"/>
</dbReference>
<dbReference type="PANTHER" id="PTHR40124">
    <property type="match status" value="1"/>
</dbReference>
<dbReference type="Pfam" id="PF21294">
    <property type="entry name" value="Polysacc_lyase_14"/>
    <property type="match status" value="1"/>
</dbReference>
<dbReference type="RefSeq" id="XP_005105760.1">
    <property type="nucleotide sequence ID" value="XM_005105703.1"/>
</dbReference>
<gene>
    <name evidence="3" type="primary">LOC101856205</name>
</gene>
<dbReference type="Gene3D" id="2.60.120.200">
    <property type="match status" value="1"/>
</dbReference>
<evidence type="ECO:0000313" key="2">
    <source>
        <dbReference type="Proteomes" id="UP000694888"/>
    </source>
</evidence>
<organism evidence="2 3">
    <name type="scientific">Aplysia californica</name>
    <name type="common">California sea hare</name>
    <dbReference type="NCBI Taxonomy" id="6500"/>
    <lineage>
        <taxon>Eukaryota</taxon>
        <taxon>Metazoa</taxon>
        <taxon>Spiralia</taxon>
        <taxon>Lophotrochozoa</taxon>
        <taxon>Mollusca</taxon>
        <taxon>Gastropoda</taxon>
        <taxon>Heterobranchia</taxon>
        <taxon>Euthyneura</taxon>
        <taxon>Tectipleura</taxon>
        <taxon>Aplysiida</taxon>
        <taxon>Aplysioidea</taxon>
        <taxon>Aplysiidae</taxon>
        <taxon>Aplysia</taxon>
    </lineage>
</organism>
<keyword evidence="2" id="KW-1185">Reference proteome</keyword>
<dbReference type="PANTHER" id="PTHR40124:SF1">
    <property type="entry name" value="DISAGGREGATASE RELATED REPEAT PROTEIN"/>
    <property type="match status" value="1"/>
</dbReference>
<sequence length="208" mass="23256">MANRRAGFFSKPNAIPQNVDAMILSYDVYFENFGWNKGGKLPGLYGGEDGEGAYKCSGGSNPSTCFSLRLMWREHGAGEIYAYIPKNQESGFEQRPDVVYNPVYGQSLGRGKTHWMNNKWHSVTEEVHLNTVGKANGWVKMCIKAEGHSQQCYTANHLVMRNNHNIHLRGMMFSTFFGGGDPSWAAPNDCSTYYKNFKISVPDHAVVG</sequence>
<accession>A0ABM0K0B8</accession>
<feature type="domain" description="Polysaccharide lyase 14" evidence="1">
    <location>
        <begin position="6"/>
        <end position="197"/>
    </location>
</feature>
<name>A0ABM0K0B8_APLCA</name>
<evidence type="ECO:0000259" key="1">
    <source>
        <dbReference type="Pfam" id="PF21294"/>
    </source>
</evidence>
<dbReference type="InterPro" id="IPR048958">
    <property type="entry name" value="Polysacc_lyase_14"/>
</dbReference>
<dbReference type="GeneID" id="101856205"/>
<proteinExistence type="predicted"/>
<evidence type="ECO:0000313" key="3">
    <source>
        <dbReference type="RefSeq" id="XP_005105760.1"/>
    </source>
</evidence>
<protein>
    <submittedName>
        <fullName evidence="3">Uncharacterized protein LOC101856205</fullName>
    </submittedName>
</protein>
<reference evidence="3" key="1">
    <citation type="submission" date="2025-08" db="UniProtKB">
        <authorList>
            <consortium name="RefSeq"/>
        </authorList>
    </citation>
    <scope>IDENTIFICATION</scope>
</reference>